<dbReference type="STRING" id="1703345.A3860_28615"/>
<gene>
    <name evidence="3" type="ORF">A3860_28615</name>
</gene>
<dbReference type="SMART" id="SM00028">
    <property type="entry name" value="TPR"/>
    <property type="match status" value="4"/>
</dbReference>
<accession>A0A1V9FVG9</accession>
<dbReference type="AlphaFoldDB" id="A0A1V9FVG9"/>
<keyword evidence="4" id="KW-1185">Reference proteome</keyword>
<feature type="repeat" description="TPR" evidence="1">
    <location>
        <begin position="396"/>
        <end position="429"/>
    </location>
</feature>
<dbReference type="Pfam" id="PF13174">
    <property type="entry name" value="TPR_6"/>
    <property type="match status" value="3"/>
</dbReference>
<sequence>MTRILALLIVLIIWLPKLSAQPTLSFDLKKPQKFENRKLPSEKTEDRKNHLWRRFTQNGTTKFNYHYNAYKKLAEVIARAKAQHKDDYARLLSFYNYSLDVTAKDKIELDSVIYKSNAAILLHDLRNTWVDNMYMLMGEAYYFKKVLDSAYYTFQYLNYAFAPKEKDGYDKPIGSNANADEGGSVFSISSKEKTDVLHKIWARPPSRNESFIWQIRTFLANDELPEAAGLIETLKHDPLFPARLTSDLREMQAWWFYKQQIYDSAAIYLEEALPNAENREETARWLYLIGQLYERAGNSTDAARFFEKAVSHTLNPVLEVYARLNAIRQHKGDDKVIQENIKELVKMARKDRYLAYRDIIYYAAAEMELERNNIAGAKALLIKATTNPGEDPSVRSKAFLLLGDLCFKEKNYPDAKRFYDSITNINPDLVDLTSFNKLKAALAKIVVYQNAINREDSLQRIAAMPEAERDAYIKKLVKQLRKKQGLKEENNGEVSGGPLSFNDNSGPSDLFGNNAKGDWYFYNATLKGKGYTEFKGTWGNRPNVDNWQRMSAVKQGPAIANNMDEGKATGSDVPAGPISYEELLKTVPLTPAQINTSNDSIEKAQFNLGKAYLEGLEDYTSTINTLEAFLTRFPDSKNRPEALFLLAYCYTKTGDLAKATAAQNELKTKYPGTNFEKIVSNPNGISPDSTAKLDMTRRYDNIYNLFIEGNFEEAQAQKKIADSLYNKNYWTPQLLYIQSVYYIRQREDDSAKKTLQQIVILFPKSPMADKARALIDVLGRRKQIEDYLTNLKIERPAEDSTAEPTGIVPPPTVVVVQQPPATVQPTQQPAPVTAAKPQQPPATTVPKPQQPPANVPKAQDSARANKPVVAKTNTPDTAKTNKPDVAKTDKPVTPAAKQPVTQLPPPPPVIKDSVKAKVEAPKPLVLANNAELPHYVVIVLDKVDPVYVNEARNAFTRYNREQNSTKGYAVNNQTVSDDIKLVLIGTFPNANEAISYIDKARKLAASDIIPWLPAAKYSFIIATDYNLQVLTNTKDVNAFKKFLQQNYPGKF</sequence>
<dbReference type="InterPro" id="IPR019734">
    <property type="entry name" value="TPR_rpt"/>
</dbReference>
<name>A0A1V9FVG9_9BACT</name>
<dbReference type="OrthoDB" id="1522549at2"/>
<dbReference type="RefSeq" id="WP_081149238.1">
    <property type="nucleotide sequence ID" value="NZ_LVYD01000051.1"/>
</dbReference>
<keyword evidence="1" id="KW-0802">TPR repeat</keyword>
<dbReference type="PROSITE" id="PS50005">
    <property type="entry name" value="TPR"/>
    <property type="match status" value="1"/>
</dbReference>
<evidence type="ECO:0000256" key="1">
    <source>
        <dbReference type="PROSITE-ProRule" id="PRU00339"/>
    </source>
</evidence>
<dbReference type="EMBL" id="LVYD01000051">
    <property type="protein sequence ID" value="OQP62330.1"/>
    <property type="molecule type" value="Genomic_DNA"/>
</dbReference>
<proteinExistence type="predicted"/>
<evidence type="ECO:0000256" key="2">
    <source>
        <dbReference type="SAM" id="MobiDB-lite"/>
    </source>
</evidence>
<dbReference type="SUPFAM" id="SSF48452">
    <property type="entry name" value="TPR-like"/>
    <property type="match status" value="2"/>
</dbReference>
<protein>
    <recommendedName>
        <fullName evidence="5">Tetratricopeptide repeat protein</fullName>
    </recommendedName>
</protein>
<dbReference type="Proteomes" id="UP000192796">
    <property type="component" value="Unassembled WGS sequence"/>
</dbReference>
<dbReference type="InterPro" id="IPR011990">
    <property type="entry name" value="TPR-like_helical_dom_sf"/>
</dbReference>
<feature type="region of interest" description="Disordered" evidence="2">
    <location>
        <begin position="821"/>
        <end position="910"/>
    </location>
</feature>
<feature type="compositionally biased region" description="Low complexity" evidence="2">
    <location>
        <begin position="821"/>
        <end position="847"/>
    </location>
</feature>
<comment type="caution">
    <text evidence="3">The sequence shown here is derived from an EMBL/GenBank/DDBJ whole genome shotgun (WGS) entry which is preliminary data.</text>
</comment>
<dbReference type="Gene3D" id="1.25.40.10">
    <property type="entry name" value="Tetratricopeptide repeat domain"/>
    <property type="match status" value="3"/>
</dbReference>
<feature type="compositionally biased region" description="Basic and acidic residues" evidence="2">
    <location>
        <begin position="879"/>
        <end position="890"/>
    </location>
</feature>
<reference evidence="3 4" key="1">
    <citation type="submission" date="2016-03" db="EMBL/GenBank/DDBJ databases">
        <title>Niastella vici sp. nov., isolated from farmland soil.</title>
        <authorList>
            <person name="Chen L."/>
            <person name="Wang D."/>
            <person name="Yang S."/>
            <person name="Wang G."/>
        </authorList>
    </citation>
    <scope>NUCLEOTIDE SEQUENCE [LARGE SCALE GENOMIC DNA]</scope>
    <source>
        <strain evidence="3 4">DJ57</strain>
    </source>
</reference>
<dbReference type="Pfam" id="PF13432">
    <property type="entry name" value="TPR_16"/>
    <property type="match status" value="1"/>
</dbReference>
<organism evidence="3 4">
    <name type="scientific">Niastella vici</name>
    <dbReference type="NCBI Taxonomy" id="1703345"/>
    <lineage>
        <taxon>Bacteria</taxon>
        <taxon>Pseudomonadati</taxon>
        <taxon>Bacteroidota</taxon>
        <taxon>Chitinophagia</taxon>
        <taxon>Chitinophagales</taxon>
        <taxon>Chitinophagaceae</taxon>
        <taxon>Niastella</taxon>
    </lineage>
</organism>
<evidence type="ECO:0008006" key="5">
    <source>
        <dbReference type="Google" id="ProtNLM"/>
    </source>
</evidence>
<evidence type="ECO:0000313" key="4">
    <source>
        <dbReference type="Proteomes" id="UP000192796"/>
    </source>
</evidence>
<evidence type="ECO:0000313" key="3">
    <source>
        <dbReference type="EMBL" id="OQP62330.1"/>
    </source>
</evidence>